<dbReference type="PROSITE" id="PS50109">
    <property type="entry name" value="HIS_KIN"/>
    <property type="match status" value="1"/>
</dbReference>
<dbReference type="InterPro" id="IPR005467">
    <property type="entry name" value="His_kinase_dom"/>
</dbReference>
<evidence type="ECO:0000256" key="9">
    <source>
        <dbReference type="SAM" id="Phobius"/>
    </source>
</evidence>
<evidence type="ECO:0000256" key="5">
    <source>
        <dbReference type="ARBA" id="ARBA00022741"/>
    </source>
</evidence>
<dbReference type="Pfam" id="PF00512">
    <property type="entry name" value="HisKA"/>
    <property type="match status" value="1"/>
</dbReference>
<keyword evidence="4" id="KW-0808">Transferase</keyword>
<dbReference type="PROSITE" id="PS50885">
    <property type="entry name" value="HAMP"/>
    <property type="match status" value="1"/>
</dbReference>
<evidence type="ECO:0000256" key="7">
    <source>
        <dbReference type="ARBA" id="ARBA00022840"/>
    </source>
</evidence>
<reference evidence="12 13" key="1">
    <citation type="submission" date="2021-06" db="EMBL/GenBank/DDBJ databases">
        <authorList>
            <person name="Sun Q."/>
            <person name="Li D."/>
        </authorList>
    </citation>
    <scope>NUCLEOTIDE SEQUENCE [LARGE SCALE GENOMIC DNA]</scope>
    <source>
        <strain evidence="12 13">MSJ-11</strain>
    </source>
</reference>
<feature type="transmembrane region" description="Helical" evidence="9">
    <location>
        <begin position="12"/>
        <end position="36"/>
    </location>
</feature>
<dbReference type="RefSeq" id="WP_216437735.1">
    <property type="nucleotide sequence ID" value="NZ_JAHLQF010000001.1"/>
</dbReference>
<dbReference type="InterPro" id="IPR003660">
    <property type="entry name" value="HAMP_dom"/>
</dbReference>
<dbReference type="EMBL" id="JAHLQF010000001">
    <property type="protein sequence ID" value="MBU5483351.1"/>
    <property type="molecule type" value="Genomic_DNA"/>
</dbReference>
<dbReference type="Pfam" id="PF00672">
    <property type="entry name" value="HAMP"/>
    <property type="match status" value="1"/>
</dbReference>
<comment type="catalytic activity">
    <reaction evidence="1">
        <text>ATP + protein L-histidine = ADP + protein N-phospho-L-histidine.</text>
        <dbReference type="EC" id="2.7.13.3"/>
    </reaction>
</comment>
<gene>
    <name evidence="12" type="ORF">KQI86_03360</name>
</gene>
<evidence type="ECO:0000259" key="10">
    <source>
        <dbReference type="PROSITE" id="PS50109"/>
    </source>
</evidence>
<keyword evidence="9" id="KW-0472">Membrane</keyword>
<keyword evidence="8" id="KW-0902">Two-component regulatory system</keyword>
<keyword evidence="6 12" id="KW-0418">Kinase</keyword>
<dbReference type="EC" id="2.7.13.3" evidence="3"/>
<keyword evidence="7" id="KW-0067">ATP-binding</keyword>
<dbReference type="PANTHER" id="PTHR42878">
    <property type="entry name" value="TWO-COMPONENT HISTIDINE KINASE"/>
    <property type="match status" value="1"/>
</dbReference>
<dbReference type="PANTHER" id="PTHR42878:SF7">
    <property type="entry name" value="SENSOR HISTIDINE KINASE GLRK"/>
    <property type="match status" value="1"/>
</dbReference>
<dbReference type="SMART" id="SM00304">
    <property type="entry name" value="HAMP"/>
    <property type="match status" value="1"/>
</dbReference>
<sequence>MEKDLKRSIKKRLFRSFMIIIVITVMAIETVLMNFVKMYYYSNVEEVLSNQIKISSDFYSRYFSNSSLEENIMENVDVFWKQTNAQVQIINLKGNVLMDSIGTSPKELIDSPDVKKALKGELGKWIGMVEYDNAKVMAISYPLKSQGKIVGVLRYISTLRDVDKAIMSISTLFLLIGFIVIILVGIISIFLSNSIVDPLKKLTKTAEKMANGDLEIRNEKEMDDEIGKLSDTLNYMAEELLKKEKLKNDFISSVSHELRTPLTAIKGWAITLNTEEFPPEDLIRDGLTIIEKESDRLSLMVEELLDFSKLISGKVSIKKEKTNIGEIIEYIEKYIGPRSKREKIDFTINYEDELPVLFMDKNRIKQVLINLLDNAFKFMKDDVNNKKISLSIYKEKEYAIIKVEDNGCGIEKEELPKVKEKFYKGKSSKSQNGIGLSICDEIVKMHGGELIIESEINVGTSIYVKLPLFDH</sequence>
<name>A0ABS6EDR7_9CLOT</name>
<comment type="subcellular location">
    <subcellularLocation>
        <location evidence="2">Membrane</location>
    </subcellularLocation>
</comment>
<dbReference type="InterPro" id="IPR003661">
    <property type="entry name" value="HisK_dim/P_dom"/>
</dbReference>
<evidence type="ECO:0000313" key="13">
    <source>
        <dbReference type="Proteomes" id="UP000726170"/>
    </source>
</evidence>
<dbReference type="CDD" id="cd06225">
    <property type="entry name" value="HAMP"/>
    <property type="match status" value="1"/>
</dbReference>
<dbReference type="SMART" id="SM00388">
    <property type="entry name" value="HisKA"/>
    <property type="match status" value="1"/>
</dbReference>
<dbReference type="SMART" id="SM00387">
    <property type="entry name" value="HATPase_c"/>
    <property type="match status" value="1"/>
</dbReference>
<evidence type="ECO:0000256" key="1">
    <source>
        <dbReference type="ARBA" id="ARBA00000085"/>
    </source>
</evidence>
<keyword evidence="5" id="KW-0547">Nucleotide-binding</keyword>
<proteinExistence type="predicted"/>
<evidence type="ECO:0000256" key="2">
    <source>
        <dbReference type="ARBA" id="ARBA00004370"/>
    </source>
</evidence>
<evidence type="ECO:0000259" key="11">
    <source>
        <dbReference type="PROSITE" id="PS50885"/>
    </source>
</evidence>
<protein>
    <recommendedName>
        <fullName evidence="3">histidine kinase</fullName>
        <ecNumber evidence="3">2.7.13.3</ecNumber>
    </recommendedName>
</protein>
<dbReference type="InterPro" id="IPR003594">
    <property type="entry name" value="HATPase_dom"/>
</dbReference>
<evidence type="ECO:0000313" key="12">
    <source>
        <dbReference type="EMBL" id="MBU5483351.1"/>
    </source>
</evidence>
<accession>A0ABS6EDR7</accession>
<dbReference type="GO" id="GO:0016301">
    <property type="term" value="F:kinase activity"/>
    <property type="evidence" value="ECO:0007669"/>
    <property type="project" value="UniProtKB-KW"/>
</dbReference>
<keyword evidence="13" id="KW-1185">Reference proteome</keyword>
<dbReference type="Pfam" id="PF02518">
    <property type="entry name" value="HATPase_c"/>
    <property type="match status" value="1"/>
</dbReference>
<evidence type="ECO:0000256" key="8">
    <source>
        <dbReference type="ARBA" id="ARBA00023012"/>
    </source>
</evidence>
<evidence type="ECO:0000256" key="4">
    <source>
        <dbReference type="ARBA" id="ARBA00022679"/>
    </source>
</evidence>
<dbReference type="Proteomes" id="UP000726170">
    <property type="component" value="Unassembled WGS sequence"/>
</dbReference>
<organism evidence="12 13">
    <name type="scientific">Clostridium mobile</name>
    <dbReference type="NCBI Taxonomy" id="2841512"/>
    <lineage>
        <taxon>Bacteria</taxon>
        <taxon>Bacillati</taxon>
        <taxon>Bacillota</taxon>
        <taxon>Clostridia</taxon>
        <taxon>Eubacteriales</taxon>
        <taxon>Clostridiaceae</taxon>
        <taxon>Clostridium</taxon>
    </lineage>
</organism>
<evidence type="ECO:0000256" key="3">
    <source>
        <dbReference type="ARBA" id="ARBA00012438"/>
    </source>
</evidence>
<feature type="transmembrane region" description="Helical" evidence="9">
    <location>
        <begin position="165"/>
        <end position="191"/>
    </location>
</feature>
<comment type="caution">
    <text evidence="12">The sequence shown here is derived from an EMBL/GenBank/DDBJ whole genome shotgun (WGS) entry which is preliminary data.</text>
</comment>
<keyword evidence="9" id="KW-1133">Transmembrane helix</keyword>
<keyword evidence="9" id="KW-0812">Transmembrane</keyword>
<feature type="domain" description="Histidine kinase" evidence="10">
    <location>
        <begin position="253"/>
        <end position="470"/>
    </location>
</feature>
<evidence type="ECO:0000256" key="6">
    <source>
        <dbReference type="ARBA" id="ARBA00022777"/>
    </source>
</evidence>
<dbReference type="CDD" id="cd00082">
    <property type="entry name" value="HisKA"/>
    <property type="match status" value="1"/>
</dbReference>
<feature type="domain" description="HAMP" evidence="11">
    <location>
        <begin position="193"/>
        <end position="245"/>
    </location>
</feature>
<dbReference type="InterPro" id="IPR050351">
    <property type="entry name" value="BphY/WalK/GraS-like"/>
</dbReference>